<evidence type="ECO:0000256" key="1">
    <source>
        <dbReference type="SAM" id="MobiDB-lite"/>
    </source>
</evidence>
<feature type="chain" id="PRO_5043456735" description="DUF4836 family protein" evidence="2">
    <location>
        <begin position="22"/>
        <end position="747"/>
    </location>
</feature>
<evidence type="ECO:0000313" key="3">
    <source>
        <dbReference type="EMBL" id="BDS05123.1"/>
    </source>
</evidence>
<organism evidence="3">
    <name type="scientific">Oceaniferula spumae</name>
    <dbReference type="NCBI Taxonomy" id="2979115"/>
    <lineage>
        <taxon>Bacteria</taxon>
        <taxon>Pseudomonadati</taxon>
        <taxon>Verrucomicrobiota</taxon>
        <taxon>Verrucomicrobiia</taxon>
        <taxon>Verrucomicrobiales</taxon>
        <taxon>Verrucomicrobiaceae</taxon>
        <taxon>Oceaniferula</taxon>
    </lineage>
</organism>
<gene>
    <name evidence="3" type="ORF">NT6N_01630</name>
</gene>
<dbReference type="KEGG" id="osu:NT6N_01630"/>
<keyword evidence="2" id="KW-0732">Signal</keyword>
<accession>A0AAT9FGM4</accession>
<dbReference type="EMBL" id="AP026866">
    <property type="protein sequence ID" value="BDS05123.1"/>
    <property type="molecule type" value="Genomic_DNA"/>
</dbReference>
<name>A0AAT9FGM4_9BACT</name>
<feature type="compositionally biased region" description="Low complexity" evidence="1">
    <location>
        <begin position="25"/>
        <end position="36"/>
    </location>
</feature>
<feature type="region of interest" description="Disordered" evidence="1">
    <location>
        <begin position="23"/>
        <end position="60"/>
    </location>
</feature>
<dbReference type="AlphaFoldDB" id="A0AAT9FGM4"/>
<sequence>MKRKYILIPLLAGAVAFTACKDKTTTSSSSSGDSGTPAAKGDSIVPTPDPDPIKPSASAEDRAAKMGFAKNLPKDLVHYEGVYNGRKAFEKLIKSPIGEFILERMADEGVSLEDLAQDDQMNAQIAAYSEEYFAAYGKGSPEAFRLGIKFLERLAYFGGRTAVFAADGFVREGENFSPESPKVFLDGPLKGAPKEFIAMFAEANMPSFYQGSKVSDADARDLVAGQMEEVISVLGMAEDASEAITIKRGDAEFSGYKISGAKLVEMIEAEDGFKEMGEFIESGDIDAFKKALGEKTLVAVSGVVGDYVVLFFGKSEDDFVLVDKVEDSVCANDKMAYIDSFLDKDILFAGYNDSTMLNQVNSVESFAYRLVSSFANGAGKGLSDASSLGDTRDVEALLESLAKQGEKLASLFTATDAGYVGFIEDGLKVESFGGPNMPALDLGKTHTLSSMEAGEGTLLFADWSSNEAYNQKVMEYVDTLGETSYLMTKRVAALDIDSADFRDFKQGVDMFDKSFRSDALELWKALRGDLAAGLGSESALVIDINGSFPKVPNVPQVVLKEGKVPRVAYVSTVSDRSKLQSSWTRINTSAENILKSISEMAGEEIPMQVPMSSEKNDLKTWFIPIPFQNDDFVPSVSVSDDLFFASTSKTFSEGLAERFKAGGGTSRNGAWLNVDFKVLNQYAVQWMKVIEDNSEEIFPNENARKDFDENKPKIEKAIKAFESLDALTVHTRTEGGRSRISLHLKAK</sequence>
<evidence type="ECO:0008006" key="4">
    <source>
        <dbReference type="Google" id="ProtNLM"/>
    </source>
</evidence>
<evidence type="ECO:0000256" key="2">
    <source>
        <dbReference type="SAM" id="SignalP"/>
    </source>
</evidence>
<proteinExistence type="predicted"/>
<dbReference type="PROSITE" id="PS51257">
    <property type="entry name" value="PROKAR_LIPOPROTEIN"/>
    <property type="match status" value="1"/>
</dbReference>
<protein>
    <recommendedName>
        <fullName evidence="4">DUF4836 family protein</fullName>
    </recommendedName>
</protein>
<feature type="signal peptide" evidence="2">
    <location>
        <begin position="1"/>
        <end position="21"/>
    </location>
</feature>
<reference evidence="3" key="1">
    <citation type="submission" date="2024-07" db="EMBL/GenBank/DDBJ databases">
        <title>Complete genome sequence of Verrucomicrobiaceae bacterium NT6N.</title>
        <authorList>
            <person name="Huang C."/>
            <person name="Takami H."/>
            <person name="Hamasaki K."/>
        </authorList>
    </citation>
    <scope>NUCLEOTIDE SEQUENCE</scope>
    <source>
        <strain evidence="3">NT6N</strain>
    </source>
</reference>